<gene>
    <name evidence="1" type="ORF">HDF14_004150</name>
</gene>
<keyword evidence="2" id="KW-1185">Reference proteome</keyword>
<evidence type="ECO:0000313" key="2">
    <source>
        <dbReference type="Proteomes" id="UP000535182"/>
    </source>
</evidence>
<name>A0A9X0QHL6_9BACT</name>
<sequence>MAQLSLPRFPRKLNVDGTWNSICVRCFQTIAANKLEVETEEIENDHVCASSPLSQRSVRASLSSSR</sequence>
<dbReference type="EMBL" id="JACHEB010000010">
    <property type="protein sequence ID" value="MBB5330515.1"/>
    <property type="molecule type" value="Genomic_DNA"/>
</dbReference>
<reference evidence="1 2" key="1">
    <citation type="submission" date="2020-08" db="EMBL/GenBank/DDBJ databases">
        <title>Genomic Encyclopedia of Type Strains, Phase IV (KMG-V): Genome sequencing to study the core and pangenomes of soil and plant-associated prokaryotes.</title>
        <authorList>
            <person name="Whitman W."/>
        </authorList>
    </citation>
    <scope>NUCLEOTIDE SEQUENCE [LARGE SCALE GENOMIC DNA]</scope>
    <source>
        <strain evidence="1 2">X5P2</strain>
    </source>
</reference>
<comment type="caution">
    <text evidence="1">The sequence shown here is derived from an EMBL/GenBank/DDBJ whole genome shotgun (WGS) entry which is preliminary data.</text>
</comment>
<organism evidence="1 2">
    <name type="scientific">Tunturiibacter gelidiferens</name>
    <dbReference type="NCBI Taxonomy" id="3069689"/>
    <lineage>
        <taxon>Bacteria</taxon>
        <taxon>Pseudomonadati</taxon>
        <taxon>Acidobacteriota</taxon>
        <taxon>Terriglobia</taxon>
        <taxon>Terriglobales</taxon>
        <taxon>Acidobacteriaceae</taxon>
        <taxon>Tunturiibacter</taxon>
    </lineage>
</organism>
<evidence type="ECO:0000313" key="1">
    <source>
        <dbReference type="EMBL" id="MBB5330515.1"/>
    </source>
</evidence>
<dbReference type="AlphaFoldDB" id="A0A9X0QHL6"/>
<dbReference type="Proteomes" id="UP000535182">
    <property type="component" value="Unassembled WGS sequence"/>
</dbReference>
<proteinExistence type="predicted"/>
<protein>
    <submittedName>
        <fullName evidence="1">Uncharacterized protein</fullName>
    </submittedName>
</protein>
<accession>A0A9X0QHL6</accession>